<dbReference type="EMBL" id="JADEWZ010000012">
    <property type="protein sequence ID" value="MBE9116230.1"/>
    <property type="molecule type" value="Genomic_DNA"/>
</dbReference>
<dbReference type="Proteomes" id="UP000654482">
    <property type="component" value="Unassembled WGS sequence"/>
</dbReference>
<dbReference type="RefSeq" id="WP_194029324.1">
    <property type="nucleotide sequence ID" value="NZ_JADEWZ010000012.1"/>
</dbReference>
<proteinExistence type="predicted"/>
<sequence>MVRSRPRLQVVQNDEIAKAIATIRKHRPGLINDSMVVTSALVEYALALESDKPRQANYRTPYGMTIVRTRGVTYETGIFQFLTRNFNRIAAIFAHIDNEDDEFMDYISRGKKPVYTFVLKGRGFTDFEFIHIATDGSFFEECLTLLVLDFNQHRDDLRFNVIYANPFGKGWGQKSIRDYVPPLDEMASAFFQDESYLFGGGGGKTSCTWDLDWEADTTPYKGFEVKDTRYIDYSHALVGLKPSSLATTTKKYGVEVLVRSGVLVVDRDLLHHRYRCLCDGWTEEQQDLDFYELGCIFGRHFGYEAIFSPARFLSESASSTIETNPNATVYVEKGKRIEVLPMKWEQSWFTCYVDGEASNRGWSLLDNHPNPFRLYDMNDFFPNDLEQYKQKKKNPKQ</sequence>
<reference evidence="1" key="1">
    <citation type="submission" date="2020-10" db="EMBL/GenBank/DDBJ databases">
        <authorList>
            <person name="Castelo-Branco R."/>
            <person name="Eusebio N."/>
            <person name="Adriana R."/>
            <person name="Vieira A."/>
            <person name="Brugerolle De Fraissinette N."/>
            <person name="Rezende De Castro R."/>
            <person name="Schneider M.P."/>
            <person name="Vasconcelos V."/>
            <person name="Leao P.N."/>
        </authorList>
    </citation>
    <scope>NUCLEOTIDE SEQUENCE</scope>
    <source>
        <strain evidence="1">LEGE 07157</strain>
    </source>
</reference>
<keyword evidence="2" id="KW-1185">Reference proteome</keyword>
<organism evidence="1 2">
    <name type="scientific">Lusitaniella coriacea LEGE 07157</name>
    <dbReference type="NCBI Taxonomy" id="945747"/>
    <lineage>
        <taxon>Bacteria</taxon>
        <taxon>Bacillati</taxon>
        <taxon>Cyanobacteriota</taxon>
        <taxon>Cyanophyceae</taxon>
        <taxon>Spirulinales</taxon>
        <taxon>Lusitaniellaceae</taxon>
        <taxon>Lusitaniella</taxon>
    </lineage>
</organism>
<accession>A0A8J7J937</accession>
<comment type="caution">
    <text evidence="1">The sequence shown here is derived from an EMBL/GenBank/DDBJ whole genome shotgun (WGS) entry which is preliminary data.</text>
</comment>
<name>A0A8J7J937_9CYAN</name>
<evidence type="ECO:0000313" key="2">
    <source>
        <dbReference type="Proteomes" id="UP000654482"/>
    </source>
</evidence>
<gene>
    <name evidence="1" type="ORF">IQ249_10015</name>
</gene>
<dbReference type="AlphaFoldDB" id="A0A8J7J937"/>
<protein>
    <submittedName>
        <fullName evidence="1">Uncharacterized protein</fullName>
    </submittedName>
</protein>
<evidence type="ECO:0000313" key="1">
    <source>
        <dbReference type="EMBL" id="MBE9116230.1"/>
    </source>
</evidence>